<dbReference type="InterPro" id="IPR036909">
    <property type="entry name" value="Cyt_c-like_dom_sf"/>
</dbReference>
<evidence type="ECO:0000313" key="7">
    <source>
        <dbReference type="Proteomes" id="UP001595904"/>
    </source>
</evidence>
<evidence type="ECO:0000256" key="3">
    <source>
        <dbReference type="ARBA" id="ARBA00023004"/>
    </source>
</evidence>
<organism evidence="6 7">
    <name type="scientific">Steroidobacter flavus</name>
    <dbReference type="NCBI Taxonomy" id="1842136"/>
    <lineage>
        <taxon>Bacteria</taxon>
        <taxon>Pseudomonadati</taxon>
        <taxon>Pseudomonadota</taxon>
        <taxon>Gammaproteobacteria</taxon>
        <taxon>Steroidobacterales</taxon>
        <taxon>Steroidobacteraceae</taxon>
        <taxon>Steroidobacter</taxon>
    </lineage>
</organism>
<feature type="domain" description="Cytochrome c" evidence="5">
    <location>
        <begin position="196"/>
        <end position="294"/>
    </location>
</feature>
<comment type="caution">
    <text evidence="6">The sequence shown here is derived from an EMBL/GenBank/DDBJ whole genome shotgun (WGS) entry which is preliminary data.</text>
</comment>
<dbReference type="Gene3D" id="1.10.760.10">
    <property type="entry name" value="Cytochrome c-like domain"/>
    <property type="match status" value="2"/>
</dbReference>
<dbReference type="PROSITE" id="PS51007">
    <property type="entry name" value="CYTC"/>
    <property type="match status" value="2"/>
</dbReference>
<evidence type="ECO:0000313" key="6">
    <source>
        <dbReference type="EMBL" id="MFC4310201.1"/>
    </source>
</evidence>
<sequence>MNKLMKIVGGSLAVLAAGVGIAAGAAVVLSERKMNRVVDVPIASVNFASFNPDLARGEYLFQTRGCTECHGTRGEGKVVIDDPSGGLYIASPNITRGGGGAAARYSDTDWVALLRHGLKPGRVPAFVMPSEDYAQMADEDVAALVTYIRSMPPSAERKTEMRIPLLVKALYVAGIAQDASEKIDHTKPAPTRVPVDTHAQGEYISKTCVGCHGQGFSGGPIPGAPPVWPAAANLTSAADSAMTQRYASVEQFRQMMRSGKRADGTSIGVMPFESLRGMTDTELDALFGFLKTLQPRTSGTR</sequence>
<evidence type="ECO:0000256" key="2">
    <source>
        <dbReference type="ARBA" id="ARBA00022723"/>
    </source>
</evidence>
<dbReference type="PANTHER" id="PTHR35008:SF4">
    <property type="entry name" value="BLL4482 PROTEIN"/>
    <property type="match status" value="1"/>
</dbReference>
<feature type="domain" description="Cytochrome c" evidence="5">
    <location>
        <begin position="52"/>
        <end position="152"/>
    </location>
</feature>
<dbReference type="EMBL" id="JBHSDU010000003">
    <property type="protein sequence ID" value="MFC4310201.1"/>
    <property type="molecule type" value="Genomic_DNA"/>
</dbReference>
<keyword evidence="1 4" id="KW-0349">Heme</keyword>
<reference evidence="7" key="1">
    <citation type="journal article" date="2019" name="Int. J. Syst. Evol. Microbiol.">
        <title>The Global Catalogue of Microorganisms (GCM) 10K type strain sequencing project: providing services to taxonomists for standard genome sequencing and annotation.</title>
        <authorList>
            <consortium name="The Broad Institute Genomics Platform"/>
            <consortium name="The Broad Institute Genome Sequencing Center for Infectious Disease"/>
            <person name="Wu L."/>
            <person name="Ma J."/>
        </authorList>
    </citation>
    <scope>NUCLEOTIDE SEQUENCE [LARGE SCALE GENOMIC DNA]</scope>
    <source>
        <strain evidence="7">CGMCC 1.10759</strain>
    </source>
</reference>
<dbReference type="InterPro" id="IPR051459">
    <property type="entry name" value="Cytochrome_c-type_DH"/>
</dbReference>
<keyword evidence="2 4" id="KW-0479">Metal-binding</keyword>
<accession>A0ABV8SRH5</accession>
<dbReference type="InterPro" id="IPR009056">
    <property type="entry name" value="Cyt_c-like_dom"/>
</dbReference>
<evidence type="ECO:0000256" key="4">
    <source>
        <dbReference type="PROSITE-ProRule" id="PRU00433"/>
    </source>
</evidence>
<protein>
    <submittedName>
        <fullName evidence="6">C-type cytochrome</fullName>
    </submittedName>
</protein>
<keyword evidence="3 4" id="KW-0408">Iron</keyword>
<dbReference type="Pfam" id="PF00034">
    <property type="entry name" value="Cytochrom_C"/>
    <property type="match status" value="2"/>
</dbReference>
<dbReference type="Proteomes" id="UP001595904">
    <property type="component" value="Unassembled WGS sequence"/>
</dbReference>
<gene>
    <name evidence="6" type="ORF">ACFPN2_14005</name>
</gene>
<name>A0ABV8SRH5_9GAMM</name>
<dbReference type="SUPFAM" id="SSF46626">
    <property type="entry name" value="Cytochrome c"/>
    <property type="match status" value="2"/>
</dbReference>
<evidence type="ECO:0000256" key="1">
    <source>
        <dbReference type="ARBA" id="ARBA00022617"/>
    </source>
</evidence>
<evidence type="ECO:0000259" key="5">
    <source>
        <dbReference type="PROSITE" id="PS51007"/>
    </source>
</evidence>
<proteinExistence type="predicted"/>
<keyword evidence="7" id="KW-1185">Reference proteome</keyword>
<dbReference type="RefSeq" id="WP_380597500.1">
    <property type="nucleotide sequence ID" value="NZ_JBHSDU010000003.1"/>
</dbReference>
<dbReference type="PANTHER" id="PTHR35008">
    <property type="entry name" value="BLL4482 PROTEIN-RELATED"/>
    <property type="match status" value="1"/>
</dbReference>